<dbReference type="Proteomes" id="UP000232453">
    <property type="component" value="Unassembled WGS sequence"/>
</dbReference>
<organism evidence="2 3">
    <name type="scientific">Pseudonocardia alni</name>
    <name type="common">Amycolata alni</name>
    <dbReference type="NCBI Taxonomy" id="33907"/>
    <lineage>
        <taxon>Bacteria</taxon>
        <taxon>Bacillati</taxon>
        <taxon>Actinomycetota</taxon>
        <taxon>Actinomycetes</taxon>
        <taxon>Pseudonocardiales</taxon>
        <taxon>Pseudonocardiaceae</taxon>
        <taxon>Pseudonocardia</taxon>
    </lineage>
</organism>
<dbReference type="InterPro" id="IPR000835">
    <property type="entry name" value="HTH_MarR-typ"/>
</dbReference>
<reference evidence="2 3" key="1">
    <citation type="submission" date="2017-11" db="EMBL/GenBank/DDBJ databases">
        <title>Sequencing the genomes of 1000 actinobacteria strains.</title>
        <authorList>
            <person name="Klenk H.-P."/>
        </authorList>
    </citation>
    <scope>NUCLEOTIDE SEQUENCE [LARGE SCALE GENOMIC DNA]</scope>
    <source>
        <strain evidence="2 3">DSM 44104</strain>
    </source>
</reference>
<accession>A0AA44UQ52</accession>
<proteinExistence type="predicted"/>
<dbReference type="EMBL" id="PHUJ01000003">
    <property type="protein sequence ID" value="PKB31233.1"/>
    <property type="molecule type" value="Genomic_DNA"/>
</dbReference>
<dbReference type="InterPro" id="IPR036388">
    <property type="entry name" value="WH-like_DNA-bd_sf"/>
</dbReference>
<dbReference type="InterPro" id="IPR036390">
    <property type="entry name" value="WH_DNA-bd_sf"/>
</dbReference>
<dbReference type="GO" id="GO:0003700">
    <property type="term" value="F:DNA-binding transcription factor activity"/>
    <property type="evidence" value="ECO:0007669"/>
    <property type="project" value="InterPro"/>
</dbReference>
<dbReference type="Pfam" id="PF12802">
    <property type="entry name" value="MarR_2"/>
    <property type="match status" value="1"/>
</dbReference>
<dbReference type="AlphaFoldDB" id="A0AA44UQ52"/>
<feature type="domain" description="HTH marR-type" evidence="1">
    <location>
        <begin position="20"/>
        <end position="156"/>
    </location>
</feature>
<sequence>MMSQLFRYDGAVTRWLDEREQVAWRGLLRMQARLQGELHRRLQTGSGLSLTDFDVLVALTDRPDERCRVLELATLLEWEKSRLSHHLARMQKRGLVAREECDDDGRGNYVVLTEQGRAAIEAAAPGHVETVRELVFDALSDDDVAALTRITAAVQARLDGRDPR</sequence>
<evidence type="ECO:0000313" key="2">
    <source>
        <dbReference type="EMBL" id="PKB31233.1"/>
    </source>
</evidence>
<evidence type="ECO:0000259" key="1">
    <source>
        <dbReference type="PROSITE" id="PS50995"/>
    </source>
</evidence>
<dbReference type="Gene3D" id="1.10.10.10">
    <property type="entry name" value="Winged helix-like DNA-binding domain superfamily/Winged helix DNA-binding domain"/>
    <property type="match status" value="1"/>
</dbReference>
<dbReference type="InterPro" id="IPR039422">
    <property type="entry name" value="MarR/SlyA-like"/>
</dbReference>
<gene>
    <name evidence="2" type="ORF">ATL51_2917</name>
</gene>
<evidence type="ECO:0000313" key="3">
    <source>
        <dbReference type="Proteomes" id="UP000232453"/>
    </source>
</evidence>
<name>A0AA44UQ52_PSEA5</name>
<dbReference type="PROSITE" id="PS50995">
    <property type="entry name" value="HTH_MARR_2"/>
    <property type="match status" value="1"/>
</dbReference>
<dbReference type="PANTHER" id="PTHR33164:SF99">
    <property type="entry name" value="MARR FAMILY REGULATORY PROTEIN"/>
    <property type="match status" value="1"/>
</dbReference>
<comment type="caution">
    <text evidence="2">The sequence shown here is derived from an EMBL/GenBank/DDBJ whole genome shotgun (WGS) entry which is preliminary data.</text>
</comment>
<dbReference type="GO" id="GO:0006950">
    <property type="term" value="P:response to stress"/>
    <property type="evidence" value="ECO:0007669"/>
    <property type="project" value="TreeGrafter"/>
</dbReference>
<dbReference type="PANTHER" id="PTHR33164">
    <property type="entry name" value="TRANSCRIPTIONAL REGULATOR, MARR FAMILY"/>
    <property type="match status" value="1"/>
</dbReference>
<dbReference type="SUPFAM" id="SSF46785">
    <property type="entry name" value="Winged helix' DNA-binding domain"/>
    <property type="match status" value="1"/>
</dbReference>
<dbReference type="SMART" id="SM00347">
    <property type="entry name" value="HTH_MARR"/>
    <property type="match status" value="1"/>
</dbReference>
<protein>
    <submittedName>
        <fullName evidence="2">MarR family transcriptional regulator</fullName>
    </submittedName>
</protein>